<dbReference type="EMBL" id="ANJV01000521">
    <property type="protein sequence ID" value="EPC47598.1"/>
    <property type="molecule type" value="Genomic_DNA"/>
</dbReference>
<dbReference type="AlphaFoldDB" id="A0A8E0ID86"/>
<evidence type="ECO:0000313" key="1">
    <source>
        <dbReference type="EMBL" id="EPC47598.1"/>
    </source>
</evidence>
<proteinExistence type="predicted"/>
<accession>A0A8E0ID86</accession>
<sequence length="163" mass="18727">MSHQRRLQKTAGRKGVDHEKLPFYLPMIEDDEESVFDSWPNGQRNHDKLSEGLRPYIQEIAVKSQTTSQIERDRYGNQRLAFYANGCETPYYVTEDFLLTPNQAHDAKKLLVTALMLGDSKLTAVVSDQLLSQLSPKTRSFAKYQLINQPAQQFIDEHISIQV</sequence>
<reference evidence="1 2" key="1">
    <citation type="journal article" date="2013" name="PLoS ONE">
        <title>Lactobacillus paracasei comparative genomics: towards species pan-genome definition and exploitation of diversity.</title>
        <authorList>
            <person name="Smokvina T."/>
            <person name="Wels M."/>
            <person name="Polka J."/>
            <person name="Chervaux C."/>
            <person name="Brisse S."/>
            <person name="Boekhorst J."/>
            <person name="van Hylckama Vlieg J.E."/>
            <person name="Siezen R.J."/>
        </authorList>
    </citation>
    <scope>NUCLEOTIDE SEQUENCE [LARGE SCALE GENOMIC DNA]</scope>
    <source>
        <strain evidence="1 2">Lpp7</strain>
    </source>
</reference>
<protein>
    <submittedName>
        <fullName evidence="1">Uncharacterized protein</fullName>
    </submittedName>
</protein>
<gene>
    <name evidence="1" type="ORF">Lpp7_15460</name>
</gene>
<feature type="non-terminal residue" evidence="1">
    <location>
        <position position="163"/>
    </location>
</feature>
<name>A0A8E0ID86_LACPA</name>
<comment type="caution">
    <text evidence="1">The sequence shown here is derived from an EMBL/GenBank/DDBJ whole genome shotgun (WGS) entry which is preliminary data.</text>
</comment>
<organism evidence="1 2">
    <name type="scientific">Lacticaseibacillus paracasei subsp. paracasei Lpp7</name>
    <dbReference type="NCBI Taxonomy" id="1256200"/>
    <lineage>
        <taxon>Bacteria</taxon>
        <taxon>Bacillati</taxon>
        <taxon>Bacillota</taxon>
        <taxon>Bacilli</taxon>
        <taxon>Lactobacillales</taxon>
        <taxon>Lactobacillaceae</taxon>
        <taxon>Lacticaseibacillus</taxon>
    </lineage>
</organism>
<evidence type="ECO:0000313" key="2">
    <source>
        <dbReference type="Proteomes" id="UP000014303"/>
    </source>
</evidence>
<dbReference type="Proteomes" id="UP000014303">
    <property type="component" value="Unassembled WGS sequence"/>
</dbReference>